<feature type="domain" description="Neurotransmitter-gated ion-channel transmembrane" evidence="9">
    <location>
        <begin position="205"/>
        <end position="279"/>
    </location>
</feature>
<dbReference type="Gene3D" id="2.70.170.10">
    <property type="entry name" value="Neurotransmitter-gated ion-channel ligand-binding domain"/>
    <property type="match status" value="1"/>
</dbReference>
<dbReference type="GO" id="GO:0004888">
    <property type="term" value="F:transmembrane signaling receptor activity"/>
    <property type="evidence" value="ECO:0007669"/>
    <property type="project" value="InterPro"/>
</dbReference>
<feature type="transmembrane region" description="Helical" evidence="7">
    <location>
        <begin position="302"/>
        <end position="318"/>
    </location>
</feature>
<feature type="transmembrane region" description="Helical" evidence="7">
    <location>
        <begin position="228"/>
        <end position="251"/>
    </location>
</feature>
<accession>A0A2D0N1Y4</accession>
<feature type="signal peptide" evidence="8">
    <location>
        <begin position="1"/>
        <end position="22"/>
    </location>
</feature>
<feature type="chain" id="PRO_5012700186" description="Neurotransmitter-gated ion-channel transmembrane domain-containing protein" evidence="8">
    <location>
        <begin position="23"/>
        <end position="319"/>
    </location>
</feature>
<dbReference type="RefSeq" id="WP_099154059.1">
    <property type="nucleotide sequence ID" value="NZ_PDUD01000039.1"/>
</dbReference>
<keyword evidence="7" id="KW-1133">Transmembrane helix</keyword>
<comment type="subcellular location">
    <subcellularLocation>
        <location evidence="2">Cell membrane</location>
    </subcellularLocation>
    <subcellularLocation>
        <location evidence="1">Membrane</location>
        <topology evidence="1">Multi-pass membrane protein</topology>
    </subcellularLocation>
</comment>
<keyword evidence="8" id="KW-0732">Signal</keyword>
<keyword evidence="4" id="KW-1003">Cell membrane</keyword>
<evidence type="ECO:0000313" key="11">
    <source>
        <dbReference type="Proteomes" id="UP000223913"/>
    </source>
</evidence>
<dbReference type="PANTHER" id="PTHR18945">
    <property type="entry name" value="NEUROTRANSMITTER GATED ION CHANNEL"/>
    <property type="match status" value="1"/>
</dbReference>
<feature type="transmembrane region" description="Helical" evidence="7">
    <location>
        <begin position="199"/>
        <end position="221"/>
    </location>
</feature>
<evidence type="ECO:0000256" key="2">
    <source>
        <dbReference type="ARBA" id="ARBA00004236"/>
    </source>
</evidence>
<comment type="caution">
    <text evidence="10">The sequence shown here is derived from an EMBL/GenBank/DDBJ whole genome shotgun (WGS) entry which is preliminary data.</text>
</comment>
<proteinExistence type="predicted"/>
<gene>
    <name evidence="10" type="ORF">CRP01_31560</name>
</gene>
<dbReference type="EMBL" id="PDUD01000039">
    <property type="protein sequence ID" value="PHN02515.1"/>
    <property type="molecule type" value="Genomic_DNA"/>
</dbReference>
<evidence type="ECO:0000256" key="8">
    <source>
        <dbReference type="SAM" id="SignalP"/>
    </source>
</evidence>
<dbReference type="CDD" id="cd19050">
    <property type="entry name" value="LGIC_TM_bact"/>
    <property type="match status" value="1"/>
</dbReference>
<sequence length="319" mass="36979">MKESYILLLLLLLLPATGSAFQAKDPQPDSSDLFIGLTVLDVIEVDDTEENITAEFLFSMQWPVDSLWGREIPYAEDLVPRIELQYMNEVEPFFEKKIKIDERGMARFNQRVIGTFRHQFDFTEFPFDKQDWKLSFFHIGDHFYRLIPDTVYMGLHEDFIDPPNWRTSFEGVADSQMRGPGPDIKALAFRFQLRRNSKYYVWKVLVPIGLIVLMSWGVFWIRPEEISAQLTVSVTAILTLVAFQFSVSQLVPPLSYLTLLDKFSIGADFLVFLAFLESLVTSFQAQAGRHRLSARIDRFSRWAFPIGFSVFTLILFLAR</sequence>
<evidence type="ECO:0000313" key="10">
    <source>
        <dbReference type="EMBL" id="PHN02515.1"/>
    </source>
</evidence>
<organism evidence="10 11">
    <name type="scientific">Flavilitoribacter nigricans (strain ATCC 23147 / DSM 23189 / NBRC 102662 / NCIMB 1420 / SS-2)</name>
    <name type="common">Lewinella nigricans</name>
    <dbReference type="NCBI Taxonomy" id="1122177"/>
    <lineage>
        <taxon>Bacteria</taxon>
        <taxon>Pseudomonadati</taxon>
        <taxon>Bacteroidota</taxon>
        <taxon>Saprospiria</taxon>
        <taxon>Saprospirales</taxon>
        <taxon>Lewinellaceae</taxon>
        <taxon>Flavilitoribacter</taxon>
    </lineage>
</organism>
<dbReference type="InterPro" id="IPR006028">
    <property type="entry name" value="GABAA/Glycine_rcpt"/>
</dbReference>
<keyword evidence="3" id="KW-0813">Transport</keyword>
<evidence type="ECO:0000256" key="5">
    <source>
        <dbReference type="ARBA" id="ARBA00023065"/>
    </source>
</evidence>
<evidence type="ECO:0000256" key="6">
    <source>
        <dbReference type="ARBA" id="ARBA00023303"/>
    </source>
</evidence>
<evidence type="ECO:0000259" key="9">
    <source>
        <dbReference type="Pfam" id="PF02932"/>
    </source>
</evidence>
<dbReference type="InterPro" id="IPR036719">
    <property type="entry name" value="Neuro-gated_channel_TM_sf"/>
</dbReference>
<dbReference type="AlphaFoldDB" id="A0A2D0N1Y4"/>
<evidence type="ECO:0000256" key="1">
    <source>
        <dbReference type="ARBA" id="ARBA00004141"/>
    </source>
</evidence>
<keyword evidence="11" id="KW-1185">Reference proteome</keyword>
<dbReference type="GO" id="GO:0005886">
    <property type="term" value="C:plasma membrane"/>
    <property type="evidence" value="ECO:0007669"/>
    <property type="project" value="UniProtKB-SubCell"/>
</dbReference>
<dbReference type="Proteomes" id="UP000223913">
    <property type="component" value="Unassembled WGS sequence"/>
</dbReference>
<dbReference type="Pfam" id="PF02932">
    <property type="entry name" value="Neur_chan_memb"/>
    <property type="match status" value="1"/>
</dbReference>
<keyword evidence="5" id="KW-0406">Ion transport</keyword>
<dbReference type="OrthoDB" id="1326189at2"/>
<evidence type="ECO:0000256" key="4">
    <source>
        <dbReference type="ARBA" id="ARBA00022475"/>
    </source>
</evidence>
<dbReference type="SUPFAM" id="SSF90112">
    <property type="entry name" value="Neurotransmitter-gated ion-channel transmembrane pore"/>
    <property type="match status" value="1"/>
</dbReference>
<evidence type="ECO:0000256" key="3">
    <source>
        <dbReference type="ARBA" id="ARBA00022448"/>
    </source>
</evidence>
<dbReference type="PRINTS" id="PR00253">
    <property type="entry name" value="GABAARECEPTR"/>
</dbReference>
<dbReference type="Gene3D" id="1.20.58.390">
    <property type="entry name" value="Neurotransmitter-gated ion-channel transmembrane domain"/>
    <property type="match status" value="1"/>
</dbReference>
<dbReference type="GO" id="GO:0005230">
    <property type="term" value="F:extracellular ligand-gated monoatomic ion channel activity"/>
    <property type="evidence" value="ECO:0007669"/>
    <property type="project" value="InterPro"/>
</dbReference>
<reference evidence="10 11" key="1">
    <citation type="submission" date="2017-10" db="EMBL/GenBank/DDBJ databases">
        <title>The draft genome sequence of Lewinella nigricans NBRC 102662.</title>
        <authorList>
            <person name="Wang K."/>
        </authorList>
    </citation>
    <scope>NUCLEOTIDE SEQUENCE [LARGE SCALE GENOMIC DNA]</scope>
    <source>
        <strain evidence="10 11">NBRC 102662</strain>
    </source>
</reference>
<dbReference type="SUPFAM" id="SSF63712">
    <property type="entry name" value="Nicotinic receptor ligand binding domain-like"/>
    <property type="match status" value="1"/>
</dbReference>
<dbReference type="InterPro" id="IPR036734">
    <property type="entry name" value="Neur_chan_lig-bd_sf"/>
</dbReference>
<keyword evidence="7" id="KW-0472">Membrane</keyword>
<evidence type="ECO:0000256" key="7">
    <source>
        <dbReference type="SAM" id="Phobius"/>
    </source>
</evidence>
<dbReference type="InterPro" id="IPR006029">
    <property type="entry name" value="Neurotrans-gated_channel_TM"/>
</dbReference>
<dbReference type="InterPro" id="IPR006201">
    <property type="entry name" value="Neur_channel"/>
</dbReference>
<feature type="transmembrane region" description="Helical" evidence="7">
    <location>
        <begin position="263"/>
        <end position="281"/>
    </location>
</feature>
<dbReference type="InterPro" id="IPR038050">
    <property type="entry name" value="Neuro_actylchol_rec"/>
</dbReference>
<keyword evidence="7" id="KW-0812">Transmembrane</keyword>
<keyword evidence="6" id="KW-0407">Ion channel</keyword>
<name>A0A2D0N1Y4_FLAN2</name>
<protein>
    <recommendedName>
        <fullName evidence="9">Neurotransmitter-gated ion-channel transmembrane domain-containing protein</fullName>
    </recommendedName>
</protein>